<dbReference type="Proteomes" id="UP000825679">
    <property type="component" value="Chromosome"/>
</dbReference>
<dbReference type="InterPro" id="IPR004919">
    <property type="entry name" value="GmrSD_N"/>
</dbReference>
<accession>A0ABX8ZAJ8</accession>
<feature type="domain" description="GmrSD restriction endonucleases N-terminal" evidence="1">
    <location>
        <begin position="28"/>
        <end position="170"/>
    </location>
</feature>
<evidence type="ECO:0000313" key="2">
    <source>
        <dbReference type="EMBL" id="QZA77899.1"/>
    </source>
</evidence>
<name>A0ABX8ZAJ8_9NEIS</name>
<reference evidence="2 3" key="1">
    <citation type="submission" date="2021-08" db="EMBL/GenBank/DDBJ databases">
        <title>complete genome sequencing of Deefgea sp. D25.</title>
        <authorList>
            <person name="Bae J.-W."/>
            <person name="Gim D.-H."/>
        </authorList>
    </citation>
    <scope>NUCLEOTIDE SEQUENCE [LARGE SCALE GENOMIC DNA]</scope>
    <source>
        <strain evidence="2 3">D25</strain>
    </source>
</reference>
<protein>
    <submittedName>
        <fullName evidence="2">DUF262 domain-containing protein</fullName>
    </submittedName>
</protein>
<gene>
    <name evidence="2" type="ORF">K4H28_00195</name>
</gene>
<dbReference type="EMBL" id="CP081150">
    <property type="protein sequence ID" value="QZA77899.1"/>
    <property type="molecule type" value="Genomic_DNA"/>
</dbReference>
<keyword evidence="3" id="KW-1185">Reference proteome</keyword>
<dbReference type="PANTHER" id="PTHR39639:SF1">
    <property type="entry name" value="DUF262 DOMAIN-CONTAINING PROTEIN"/>
    <property type="match status" value="1"/>
</dbReference>
<dbReference type="RefSeq" id="WP_221006277.1">
    <property type="nucleotide sequence ID" value="NZ_CP081150.1"/>
</dbReference>
<dbReference type="Pfam" id="PF03235">
    <property type="entry name" value="GmrSD_N"/>
    <property type="match status" value="1"/>
</dbReference>
<evidence type="ECO:0000259" key="1">
    <source>
        <dbReference type="Pfam" id="PF03235"/>
    </source>
</evidence>
<evidence type="ECO:0000313" key="3">
    <source>
        <dbReference type="Proteomes" id="UP000825679"/>
    </source>
</evidence>
<proteinExistence type="predicted"/>
<dbReference type="PANTHER" id="PTHR39639">
    <property type="entry name" value="CHROMOSOME 16, WHOLE GENOME SHOTGUN SEQUENCE"/>
    <property type="match status" value="1"/>
</dbReference>
<sequence length="350" mass="41047">MSVRLKRKSNTVTISSLNEWRTLNKLNMDPKYQRKSVWGTEQQSLLIDSILKNIPIPPIFLREHIDNKGVTSFEVIDGKQRLTSIFKFIDNKLTTADDDDDALYSPELAGLKISDLESDNFEDILREFWGYPVPIEYVYTKDDKTVEKIFDRLNRSGEKLNGQELRNAKYYDSKLVQLAYKFARSSFWENELDVTNRNRMEDIELVSEFIFLIIENGELASSPKVLDSLYQKYANSEEIHWEDIESKIRKTSDFFIEMEVDFSEFNISGVSHLYGLWAFSYYCIQHEIKPKDVKNKLHKFYGEYMNSNFEHDPSLASYKSSMMNATKGKAQRKKRRNALVQYCLNGIKIK</sequence>
<organism evidence="2 3">
    <name type="scientific">Deefgea tanakiae</name>
    <dbReference type="NCBI Taxonomy" id="2865840"/>
    <lineage>
        <taxon>Bacteria</taxon>
        <taxon>Pseudomonadati</taxon>
        <taxon>Pseudomonadota</taxon>
        <taxon>Betaproteobacteria</taxon>
        <taxon>Neisseriales</taxon>
        <taxon>Chitinibacteraceae</taxon>
        <taxon>Deefgea</taxon>
    </lineage>
</organism>